<organism evidence="1 2">
    <name type="scientific">Blattamonas nauphoetae</name>
    <dbReference type="NCBI Taxonomy" id="2049346"/>
    <lineage>
        <taxon>Eukaryota</taxon>
        <taxon>Metamonada</taxon>
        <taxon>Preaxostyla</taxon>
        <taxon>Oxymonadida</taxon>
        <taxon>Blattamonas</taxon>
    </lineage>
</organism>
<dbReference type="EMBL" id="JARBJD010000034">
    <property type="protein sequence ID" value="KAK2958937.1"/>
    <property type="molecule type" value="Genomic_DNA"/>
</dbReference>
<reference evidence="1 2" key="1">
    <citation type="journal article" date="2022" name="bioRxiv">
        <title>Genomics of Preaxostyla Flagellates Illuminates Evolutionary Transitions and the Path Towards Mitochondrial Loss.</title>
        <authorList>
            <person name="Novak L.V.F."/>
            <person name="Treitli S.C."/>
            <person name="Pyrih J."/>
            <person name="Halakuc P."/>
            <person name="Pipaliya S.V."/>
            <person name="Vacek V."/>
            <person name="Brzon O."/>
            <person name="Soukal P."/>
            <person name="Eme L."/>
            <person name="Dacks J.B."/>
            <person name="Karnkowska A."/>
            <person name="Elias M."/>
            <person name="Hampl V."/>
        </authorList>
    </citation>
    <scope>NUCLEOTIDE SEQUENCE [LARGE SCALE GENOMIC DNA]</scope>
    <source>
        <strain evidence="1">NAU3</strain>
        <tissue evidence="1">Gut</tissue>
    </source>
</reference>
<name>A0ABQ9Y5B2_9EUKA</name>
<evidence type="ECO:0000313" key="2">
    <source>
        <dbReference type="Proteomes" id="UP001281761"/>
    </source>
</evidence>
<comment type="caution">
    <text evidence="1">The sequence shown here is derived from an EMBL/GenBank/DDBJ whole genome shotgun (WGS) entry which is preliminary data.</text>
</comment>
<evidence type="ECO:0000313" key="1">
    <source>
        <dbReference type="EMBL" id="KAK2958937.1"/>
    </source>
</evidence>
<accession>A0ABQ9Y5B2</accession>
<dbReference type="Proteomes" id="UP001281761">
    <property type="component" value="Unassembled WGS sequence"/>
</dbReference>
<keyword evidence="2" id="KW-1185">Reference proteome</keyword>
<sequence length="163" mass="19639">MHDEDARFVKYALIRASVFEPAKPFIIFILNNWAKLTLEDEDQDRLEISLSRIHLHLKNMELHSDEHDPALISGLVKWEIRTMVEMENEEVFEEFFQNMLNRTYEWNRDKRERQKRREVMLREEGWDDAFELRVVGIEEDTAEGVNDIAVRFRSFMAFNSDEE</sequence>
<gene>
    <name evidence="1" type="ORF">BLNAU_6186</name>
</gene>
<proteinExistence type="predicted"/>
<protein>
    <submittedName>
        <fullName evidence="1">Uncharacterized protein</fullName>
    </submittedName>
</protein>